<evidence type="ECO:0000313" key="5">
    <source>
        <dbReference type="EMBL" id="KAF2880547.1"/>
    </source>
</evidence>
<protein>
    <recommendedName>
        <fullName evidence="4">SCP domain-containing protein</fullName>
    </recommendedName>
</protein>
<evidence type="ECO:0000313" key="6">
    <source>
        <dbReference type="Proteomes" id="UP000801492"/>
    </source>
</evidence>
<evidence type="ECO:0000256" key="1">
    <source>
        <dbReference type="ARBA" id="ARBA00004613"/>
    </source>
</evidence>
<feature type="chain" id="PRO_5035445281" description="SCP domain-containing protein" evidence="3">
    <location>
        <begin position="25"/>
        <end position="210"/>
    </location>
</feature>
<dbReference type="SMART" id="SM00198">
    <property type="entry name" value="SCP"/>
    <property type="match status" value="1"/>
</dbReference>
<dbReference type="InterPro" id="IPR014044">
    <property type="entry name" value="CAP_dom"/>
</dbReference>
<dbReference type="PROSITE" id="PS01009">
    <property type="entry name" value="CRISP_1"/>
    <property type="match status" value="1"/>
</dbReference>
<dbReference type="PANTHER" id="PTHR10334">
    <property type="entry name" value="CYSTEINE-RICH SECRETORY PROTEIN-RELATED"/>
    <property type="match status" value="1"/>
</dbReference>
<dbReference type="Proteomes" id="UP000801492">
    <property type="component" value="Unassembled WGS sequence"/>
</dbReference>
<evidence type="ECO:0000256" key="3">
    <source>
        <dbReference type="SAM" id="SignalP"/>
    </source>
</evidence>
<dbReference type="Gene3D" id="3.40.33.10">
    <property type="entry name" value="CAP"/>
    <property type="match status" value="1"/>
</dbReference>
<comment type="subcellular location">
    <subcellularLocation>
        <location evidence="1">Secreted</location>
    </subcellularLocation>
</comment>
<dbReference type="CDD" id="cd05380">
    <property type="entry name" value="CAP_euk"/>
    <property type="match status" value="1"/>
</dbReference>
<dbReference type="InterPro" id="IPR035940">
    <property type="entry name" value="CAP_sf"/>
</dbReference>
<accession>A0A8K0C843</accession>
<dbReference type="AlphaFoldDB" id="A0A8K0C843"/>
<dbReference type="InterPro" id="IPR001283">
    <property type="entry name" value="CRISP-related"/>
</dbReference>
<dbReference type="OrthoDB" id="414826at2759"/>
<keyword evidence="6" id="KW-1185">Reference proteome</keyword>
<dbReference type="EMBL" id="VTPC01090955">
    <property type="protein sequence ID" value="KAF2880547.1"/>
    <property type="molecule type" value="Genomic_DNA"/>
</dbReference>
<proteinExistence type="predicted"/>
<dbReference type="PRINTS" id="PR00838">
    <property type="entry name" value="V5ALLERGEN"/>
</dbReference>
<keyword evidence="3" id="KW-0732">Signal</keyword>
<keyword evidence="2" id="KW-0964">Secreted</keyword>
<dbReference type="PRINTS" id="PR00837">
    <property type="entry name" value="V5TPXLIKE"/>
</dbReference>
<dbReference type="SUPFAM" id="SSF55797">
    <property type="entry name" value="PR-1-like"/>
    <property type="match status" value="1"/>
</dbReference>
<evidence type="ECO:0000256" key="2">
    <source>
        <dbReference type="ARBA" id="ARBA00022525"/>
    </source>
</evidence>
<comment type="caution">
    <text evidence="5">The sequence shown here is derived from an EMBL/GenBank/DDBJ whole genome shotgun (WGS) entry which is preliminary data.</text>
</comment>
<gene>
    <name evidence="5" type="ORF">ILUMI_25627</name>
</gene>
<name>A0A8K0C843_IGNLU</name>
<reference evidence="5" key="1">
    <citation type="submission" date="2019-08" db="EMBL/GenBank/DDBJ databases">
        <title>The genome of the North American firefly Photinus pyralis.</title>
        <authorList>
            <consortium name="Photinus pyralis genome working group"/>
            <person name="Fallon T.R."/>
            <person name="Sander Lower S.E."/>
            <person name="Weng J.-K."/>
        </authorList>
    </citation>
    <scope>NUCLEOTIDE SEQUENCE</scope>
    <source>
        <strain evidence="5">TRF0915ILg1</strain>
        <tissue evidence="5">Whole body</tissue>
    </source>
</reference>
<feature type="domain" description="SCP" evidence="4">
    <location>
        <begin position="35"/>
        <end position="188"/>
    </location>
</feature>
<sequence length="210" mass="24102">MNKTMFLLHSLLIVIFKIVARIEANVILEKGVTAKDRKIILDAHNELRLKLANGQVPNQPRATNMNRLCWDKSLAEEAQKIAQLMRYEHVPVEDDRWMHVGQNLAKQTSTVHNPCKDWKSVVNRWFNEVKYYTYGKQHIRGTGHYTQVAWAKTTHVGCGYIFFIDNRELLKFRKLYVCNYGPGGNIDGVPPYKTGQCGCIGLCKTDCNCT</sequence>
<dbReference type="InterPro" id="IPR018244">
    <property type="entry name" value="Allrgn_V5/Tpx1_CS"/>
</dbReference>
<organism evidence="5 6">
    <name type="scientific">Ignelater luminosus</name>
    <name type="common">Cucubano</name>
    <name type="synonym">Pyrophorus luminosus</name>
    <dbReference type="NCBI Taxonomy" id="2038154"/>
    <lineage>
        <taxon>Eukaryota</taxon>
        <taxon>Metazoa</taxon>
        <taxon>Ecdysozoa</taxon>
        <taxon>Arthropoda</taxon>
        <taxon>Hexapoda</taxon>
        <taxon>Insecta</taxon>
        <taxon>Pterygota</taxon>
        <taxon>Neoptera</taxon>
        <taxon>Endopterygota</taxon>
        <taxon>Coleoptera</taxon>
        <taxon>Polyphaga</taxon>
        <taxon>Elateriformia</taxon>
        <taxon>Elateroidea</taxon>
        <taxon>Elateridae</taxon>
        <taxon>Agrypninae</taxon>
        <taxon>Pyrophorini</taxon>
        <taxon>Ignelater</taxon>
    </lineage>
</organism>
<dbReference type="Pfam" id="PF00188">
    <property type="entry name" value="CAP"/>
    <property type="match status" value="1"/>
</dbReference>
<dbReference type="GO" id="GO:0005576">
    <property type="term" value="C:extracellular region"/>
    <property type="evidence" value="ECO:0007669"/>
    <property type="project" value="UniProtKB-SubCell"/>
</dbReference>
<feature type="signal peptide" evidence="3">
    <location>
        <begin position="1"/>
        <end position="24"/>
    </location>
</feature>
<dbReference type="PROSITE" id="PS01010">
    <property type="entry name" value="CRISP_2"/>
    <property type="match status" value="1"/>
</dbReference>
<evidence type="ECO:0000259" key="4">
    <source>
        <dbReference type="SMART" id="SM00198"/>
    </source>
</evidence>
<dbReference type="InterPro" id="IPR002413">
    <property type="entry name" value="V5_allergen-like"/>
</dbReference>